<dbReference type="EMBL" id="GG697497">
    <property type="protein sequence ID" value="EFQ36737.1"/>
    <property type="molecule type" value="Genomic_DNA"/>
</dbReference>
<dbReference type="CDD" id="cd02440">
    <property type="entry name" value="AdoMet_MTases"/>
    <property type="match status" value="1"/>
</dbReference>
<organism evidence="3">
    <name type="scientific">Colletotrichum graminicola (strain M1.001 / M2 / FGSC 10212)</name>
    <name type="common">Maize anthracnose fungus</name>
    <name type="synonym">Glomerella graminicola</name>
    <dbReference type="NCBI Taxonomy" id="645133"/>
    <lineage>
        <taxon>Eukaryota</taxon>
        <taxon>Fungi</taxon>
        <taxon>Dikarya</taxon>
        <taxon>Ascomycota</taxon>
        <taxon>Pezizomycotina</taxon>
        <taxon>Sordariomycetes</taxon>
        <taxon>Hypocreomycetidae</taxon>
        <taxon>Glomerellales</taxon>
        <taxon>Glomerellaceae</taxon>
        <taxon>Colletotrichum</taxon>
        <taxon>Colletotrichum graminicola species complex</taxon>
    </lineage>
</organism>
<dbReference type="SUPFAM" id="SSF53335">
    <property type="entry name" value="S-adenosyl-L-methionine-dependent methyltransferases"/>
    <property type="match status" value="1"/>
</dbReference>
<dbReference type="GeneID" id="24417246"/>
<evidence type="ECO:0000313" key="2">
    <source>
        <dbReference type="EMBL" id="EFQ36737.1"/>
    </source>
</evidence>
<dbReference type="GO" id="GO:0032259">
    <property type="term" value="P:methylation"/>
    <property type="evidence" value="ECO:0007669"/>
    <property type="project" value="UniProtKB-KW"/>
</dbReference>
<dbReference type="STRING" id="645133.E3R0U9"/>
<dbReference type="VEuPathDB" id="FungiDB:GLRG_11883"/>
<name>E3R0U9_COLGM</name>
<sequence length="288" mass="31675">MTSLDSTRNYLGHSIATIHAHISNRTLSNSVAYLVPVLDSLPPDFTFLDVGCGPASITIDIARRYPSAVILAIDGSSSVIAHAQDSAREAKVDNIHFAVGDALDLTSTASEPGFELVDGGCDIAHTHNVLMHTTDAPRALRELRSAVKVGGFVCCKEADRNCLTLWPESLPIRRIYDVISRIMQAKGGDPFVGRKLKTYAIAAGFEHDDIRVGQTPWVISSRNEREQWGGLVARTSADTHARVQVEEEARGIGQDINMAELQEGWRRWIEDDRSCASISDFYVVCKRR</sequence>
<gene>
    <name evidence="2" type="ORF">GLRG_11883</name>
</gene>
<dbReference type="eggNOG" id="KOG1269">
    <property type="taxonomic scope" value="Eukaryota"/>
</dbReference>
<dbReference type="InterPro" id="IPR025714">
    <property type="entry name" value="Methyltranfer_dom"/>
</dbReference>
<reference evidence="3" key="1">
    <citation type="journal article" date="2012" name="Nat. Genet.">
        <title>Lifestyle transitions in plant pathogenic Colletotrichum fungi deciphered by genome and transcriptome analyses.</title>
        <authorList>
            <person name="O'Connell R.J."/>
            <person name="Thon M.R."/>
            <person name="Hacquard S."/>
            <person name="Amyotte S.G."/>
            <person name="Kleemann J."/>
            <person name="Torres M.F."/>
            <person name="Damm U."/>
            <person name="Buiate E.A."/>
            <person name="Epstein L."/>
            <person name="Alkan N."/>
            <person name="Altmueller J."/>
            <person name="Alvarado-Balderrama L."/>
            <person name="Bauser C.A."/>
            <person name="Becker C."/>
            <person name="Birren B.W."/>
            <person name="Chen Z."/>
            <person name="Choi J."/>
            <person name="Crouch J.A."/>
            <person name="Duvick J.P."/>
            <person name="Farman M.A."/>
            <person name="Gan P."/>
            <person name="Heiman D."/>
            <person name="Henrissat B."/>
            <person name="Howard R.J."/>
            <person name="Kabbage M."/>
            <person name="Koch C."/>
            <person name="Kracher B."/>
            <person name="Kubo Y."/>
            <person name="Law A.D."/>
            <person name="Lebrun M.-H."/>
            <person name="Lee Y.-H."/>
            <person name="Miyara I."/>
            <person name="Moore N."/>
            <person name="Neumann U."/>
            <person name="Nordstroem K."/>
            <person name="Panaccione D.G."/>
            <person name="Panstruga R."/>
            <person name="Place M."/>
            <person name="Proctor R.H."/>
            <person name="Prusky D."/>
            <person name="Rech G."/>
            <person name="Reinhardt R."/>
            <person name="Rollins J.A."/>
            <person name="Rounsley S."/>
            <person name="Schardl C.L."/>
            <person name="Schwartz D.C."/>
            <person name="Shenoy N."/>
            <person name="Shirasu K."/>
            <person name="Sikhakolli U.R."/>
            <person name="Stueber K."/>
            <person name="Sukno S.A."/>
            <person name="Sweigard J.A."/>
            <person name="Takano Y."/>
            <person name="Takahara H."/>
            <person name="Trail F."/>
            <person name="van der Does H.C."/>
            <person name="Voll L.M."/>
            <person name="Will I."/>
            <person name="Young S."/>
            <person name="Zeng Q."/>
            <person name="Zhang J."/>
            <person name="Zhou S."/>
            <person name="Dickman M.B."/>
            <person name="Schulze-Lefert P."/>
            <person name="Ver Loren van Themaat E."/>
            <person name="Ma L.-J."/>
            <person name="Vaillancourt L.J."/>
        </authorList>
    </citation>
    <scope>NUCLEOTIDE SEQUENCE [LARGE SCALE GENOMIC DNA]</scope>
    <source>
        <strain evidence="3">M1.001 / M2 / FGSC 10212</strain>
    </source>
</reference>
<dbReference type="Gene3D" id="3.40.50.150">
    <property type="entry name" value="Vaccinia Virus protein VP39"/>
    <property type="match status" value="1"/>
</dbReference>
<dbReference type="OrthoDB" id="10017101at2759"/>
<dbReference type="Pfam" id="PF13847">
    <property type="entry name" value="Methyltransf_31"/>
    <property type="match status" value="1"/>
</dbReference>
<protein>
    <submittedName>
        <fullName evidence="2">Methyltransferase domain-containing protein</fullName>
    </submittedName>
</protein>
<dbReference type="HOGENOM" id="CLU_057148_1_0_1"/>
<dbReference type="RefSeq" id="XP_008100757.1">
    <property type="nucleotide sequence ID" value="XM_008102566.1"/>
</dbReference>
<dbReference type="GO" id="GO:0008168">
    <property type="term" value="F:methyltransferase activity"/>
    <property type="evidence" value="ECO:0007669"/>
    <property type="project" value="UniProtKB-KW"/>
</dbReference>
<dbReference type="InterPro" id="IPR029063">
    <property type="entry name" value="SAM-dependent_MTases_sf"/>
</dbReference>
<keyword evidence="2" id="KW-0808">Transferase</keyword>
<keyword evidence="2" id="KW-0489">Methyltransferase</keyword>
<evidence type="ECO:0000313" key="3">
    <source>
        <dbReference type="Proteomes" id="UP000008782"/>
    </source>
</evidence>
<accession>E3R0U9</accession>
<feature type="domain" description="Methyltransferase" evidence="1">
    <location>
        <begin position="45"/>
        <end position="159"/>
    </location>
</feature>
<dbReference type="PANTHER" id="PTHR43861">
    <property type="entry name" value="TRANS-ACONITATE 2-METHYLTRANSFERASE-RELATED"/>
    <property type="match status" value="1"/>
</dbReference>
<dbReference type="AlphaFoldDB" id="E3R0U9"/>
<evidence type="ECO:0000259" key="1">
    <source>
        <dbReference type="Pfam" id="PF13847"/>
    </source>
</evidence>
<keyword evidence="3" id="KW-1185">Reference proteome</keyword>
<proteinExistence type="predicted"/>
<dbReference type="Proteomes" id="UP000008782">
    <property type="component" value="Unassembled WGS sequence"/>
</dbReference>